<name>A0AAW8J9G8_9GAMM</name>
<proteinExistence type="predicted"/>
<comment type="caution">
    <text evidence="2">The sequence shown here is derived from an EMBL/GenBank/DDBJ whole genome shotgun (WGS) entry which is preliminary data.</text>
</comment>
<dbReference type="Gene3D" id="2.60.40.10">
    <property type="entry name" value="Immunoglobulins"/>
    <property type="match status" value="1"/>
</dbReference>
<evidence type="ECO:0000256" key="1">
    <source>
        <dbReference type="SAM" id="MobiDB-lite"/>
    </source>
</evidence>
<evidence type="ECO:0000313" key="3">
    <source>
        <dbReference type="Proteomes" id="UP001243844"/>
    </source>
</evidence>
<sequence>MQSGLVSHSLNNKWIVERDMMNRFFSRMLLLLAGLGGSHIASAVYLSSYIYEMGSEESFISKPVENNTDSSNLYTLQAIKIDKPGVGGENVIYAKNREVIFTPLSLQISPKSTNFFKLIYIGPKDDQERYYRVVFSEVPLAAFEEGNKAQATTFVPTVSMSTILVVRPRKQHLQYEIDEKQGVIKNTGNTFFRVIIHKSCELNDESSTQFYMLPGEEFKNDMVKQKNEKFIVANKTYTKIGQQCEIEKQQNKQLAQESASSNSKQEELNDISNKVESEQETEE</sequence>
<dbReference type="RefSeq" id="WP_308981706.1">
    <property type="nucleotide sequence ID" value="NZ_JAVIDL010000023.1"/>
</dbReference>
<protein>
    <submittedName>
        <fullName evidence="2">Molecular chaperone</fullName>
    </submittedName>
</protein>
<dbReference type="EMBL" id="JAVIDL010000023">
    <property type="protein sequence ID" value="MDQ8936410.1"/>
    <property type="molecule type" value="Genomic_DNA"/>
</dbReference>
<evidence type="ECO:0000313" key="2">
    <source>
        <dbReference type="EMBL" id="MDQ8936410.1"/>
    </source>
</evidence>
<dbReference type="SUPFAM" id="SSF49354">
    <property type="entry name" value="PapD-like"/>
    <property type="match status" value="1"/>
</dbReference>
<reference evidence="2" key="1">
    <citation type="submission" date="2023-08" db="EMBL/GenBank/DDBJ databases">
        <title>Emergence of clinically-relevant ST2 carbapenem-resistant Acinetobacter baumannii strains in hospital sewages in Zhejiang, East of China.</title>
        <authorList>
            <person name="Kaichao C."/>
            <person name="Zhang R."/>
        </authorList>
    </citation>
    <scope>NUCLEOTIDE SEQUENCE</scope>
    <source>
        <strain evidence="2">M-RB-37</strain>
    </source>
</reference>
<accession>A0AAW8J9G8</accession>
<organism evidence="2 3">
    <name type="scientific">Acinetobacter rudis</name>
    <dbReference type="NCBI Taxonomy" id="632955"/>
    <lineage>
        <taxon>Bacteria</taxon>
        <taxon>Pseudomonadati</taxon>
        <taxon>Pseudomonadota</taxon>
        <taxon>Gammaproteobacteria</taxon>
        <taxon>Moraxellales</taxon>
        <taxon>Moraxellaceae</taxon>
        <taxon>Acinetobacter</taxon>
    </lineage>
</organism>
<dbReference type="Proteomes" id="UP001243844">
    <property type="component" value="Unassembled WGS sequence"/>
</dbReference>
<gene>
    <name evidence="2" type="ORF">RFH47_11845</name>
</gene>
<dbReference type="AlphaFoldDB" id="A0AAW8J9G8"/>
<feature type="compositionally biased region" description="Polar residues" evidence="1">
    <location>
        <begin position="251"/>
        <end position="263"/>
    </location>
</feature>
<dbReference type="InterPro" id="IPR008962">
    <property type="entry name" value="PapD-like_sf"/>
</dbReference>
<feature type="region of interest" description="Disordered" evidence="1">
    <location>
        <begin position="248"/>
        <end position="283"/>
    </location>
</feature>
<dbReference type="InterPro" id="IPR013783">
    <property type="entry name" value="Ig-like_fold"/>
</dbReference>